<evidence type="ECO:0000313" key="4">
    <source>
        <dbReference type="Proteomes" id="UP000199341"/>
    </source>
</evidence>
<accession>A0A1H0K1Z6</accession>
<reference evidence="3 4" key="1">
    <citation type="submission" date="2016-10" db="EMBL/GenBank/DDBJ databases">
        <authorList>
            <person name="de Groot N.N."/>
        </authorList>
    </citation>
    <scope>NUCLEOTIDE SEQUENCE [LARGE SCALE GENOMIC DNA]</scope>
    <source>
        <strain evidence="3 4">CGMCC 4.2022</strain>
    </source>
</reference>
<dbReference type="GO" id="GO:0003677">
    <property type="term" value="F:DNA binding"/>
    <property type="evidence" value="ECO:0007669"/>
    <property type="project" value="UniProtKB-KW"/>
</dbReference>
<dbReference type="PANTHER" id="PTHR46797">
    <property type="entry name" value="HTH-TYPE TRANSCRIPTIONAL REGULATOR"/>
    <property type="match status" value="1"/>
</dbReference>
<dbReference type="Pfam" id="PF01381">
    <property type="entry name" value="HTH_3"/>
    <property type="match status" value="1"/>
</dbReference>
<dbReference type="CDD" id="cd00093">
    <property type="entry name" value="HTH_XRE"/>
    <property type="match status" value="1"/>
</dbReference>
<keyword evidence="1" id="KW-0238">DNA-binding</keyword>
<sequence length="388" mass="41225">MRGVGSRIATARRARRMTQRDLADASGLSHATVRSVERGARRPSDGTLDALAAALGIDPSRLLADGGRVVGKVHAALPALSDAIAAYDLADDGPVRPLAELQSAVADSERWRLGSQYVRLAEAAPALLAELLRALHRAPAPERPVVARLLVSAARSADAAAYKAGAKDLSARMIDLMRWAVPQTEDDLLASVVGYVRGEVFFAARAHEPGLRALESAIDAAPSVSGPTVAAARGALHMRAAVMAGRAGRTDRAADHLAEARVLAQHTPEGIYAGTAFGPDSVRVHELSFAVSLQDPGVDQALAIARGWAPSRALPPERRSGFYVELARAQAWGNRREDAFESLCVARRIAPQHVRGHAWARETTGTLLRLSRRQDPALTALAEWIGAI</sequence>
<dbReference type="InterPro" id="IPR050807">
    <property type="entry name" value="TransReg_Diox_bact_type"/>
</dbReference>
<organism evidence="3 4">
    <name type="scientific">Actinacidiphila guanduensis</name>
    <dbReference type="NCBI Taxonomy" id="310781"/>
    <lineage>
        <taxon>Bacteria</taxon>
        <taxon>Bacillati</taxon>
        <taxon>Actinomycetota</taxon>
        <taxon>Actinomycetes</taxon>
        <taxon>Kitasatosporales</taxon>
        <taxon>Streptomycetaceae</taxon>
        <taxon>Actinacidiphila</taxon>
    </lineage>
</organism>
<dbReference type="AlphaFoldDB" id="A0A1H0K1Z6"/>
<feature type="domain" description="HTH cro/C1-type" evidence="2">
    <location>
        <begin position="8"/>
        <end position="62"/>
    </location>
</feature>
<evidence type="ECO:0000256" key="1">
    <source>
        <dbReference type="ARBA" id="ARBA00023125"/>
    </source>
</evidence>
<evidence type="ECO:0000259" key="2">
    <source>
        <dbReference type="PROSITE" id="PS50943"/>
    </source>
</evidence>
<dbReference type="STRING" id="310781.SAMN05216259_11070"/>
<evidence type="ECO:0000313" key="3">
    <source>
        <dbReference type="EMBL" id="SDO49661.1"/>
    </source>
</evidence>
<dbReference type="SMART" id="SM00530">
    <property type="entry name" value="HTH_XRE"/>
    <property type="match status" value="1"/>
</dbReference>
<keyword evidence="4" id="KW-1185">Reference proteome</keyword>
<name>A0A1H0K1Z6_9ACTN</name>
<dbReference type="SUPFAM" id="SSF47413">
    <property type="entry name" value="lambda repressor-like DNA-binding domains"/>
    <property type="match status" value="1"/>
</dbReference>
<dbReference type="Gene3D" id="1.10.260.40">
    <property type="entry name" value="lambda repressor-like DNA-binding domains"/>
    <property type="match status" value="1"/>
</dbReference>
<dbReference type="GO" id="GO:0003700">
    <property type="term" value="F:DNA-binding transcription factor activity"/>
    <property type="evidence" value="ECO:0007669"/>
    <property type="project" value="TreeGrafter"/>
</dbReference>
<dbReference type="EMBL" id="FNIE01000010">
    <property type="protein sequence ID" value="SDO49661.1"/>
    <property type="molecule type" value="Genomic_DNA"/>
</dbReference>
<dbReference type="PROSITE" id="PS50943">
    <property type="entry name" value="HTH_CROC1"/>
    <property type="match status" value="1"/>
</dbReference>
<dbReference type="InterPro" id="IPR010982">
    <property type="entry name" value="Lambda_DNA-bd_dom_sf"/>
</dbReference>
<dbReference type="Proteomes" id="UP000199341">
    <property type="component" value="Unassembled WGS sequence"/>
</dbReference>
<dbReference type="PANTHER" id="PTHR46797:SF1">
    <property type="entry name" value="METHYLPHOSPHONATE SYNTHASE"/>
    <property type="match status" value="1"/>
</dbReference>
<dbReference type="InterPro" id="IPR001387">
    <property type="entry name" value="Cro/C1-type_HTH"/>
</dbReference>
<proteinExistence type="predicted"/>
<gene>
    <name evidence="3" type="ORF">SAMN05216259_11070</name>
</gene>
<protein>
    <submittedName>
        <fullName evidence="3">Transcriptional regulator, contains XRE-family HTH domain</fullName>
    </submittedName>
</protein>
<dbReference type="GO" id="GO:0005829">
    <property type="term" value="C:cytosol"/>
    <property type="evidence" value="ECO:0007669"/>
    <property type="project" value="TreeGrafter"/>
</dbReference>